<dbReference type="VEuPathDB" id="FungiDB:An16g01670"/>
<name>A0A117E4F5_ASPNG</name>
<dbReference type="AlphaFoldDB" id="A0A117E4F5"/>
<dbReference type="GO" id="GO:0045337">
    <property type="term" value="P:farnesyl diphosphate biosynthetic process"/>
    <property type="evidence" value="ECO:0007669"/>
    <property type="project" value="TreeGrafter"/>
</dbReference>
<evidence type="ECO:0000256" key="1">
    <source>
        <dbReference type="ARBA" id="ARBA00001946"/>
    </source>
</evidence>
<dbReference type="PANTHER" id="PTHR11525:SF0">
    <property type="entry name" value="FARNESYL PYROPHOSPHATE SYNTHASE"/>
    <property type="match status" value="1"/>
</dbReference>
<dbReference type="GO" id="GO:0004161">
    <property type="term" value="F:dimethylallyltranstransferase activity"/>
    <property type="evidence" value="ECO:0007669"/>
    <property type="project" value="TreeGrafter"/>
</dbReference>
<dbReference type="OMA" id="ENKCSWV"/>
<dbReference type="VEuPathDB" id="FungiDB:ATCC64974_72790"/>
<dbReference type="OrthoDB" id="10257492at2759"/>
<keyword evidence="3" id="KW-0479">Metal-binding</keyword>
<dbReference type="SUPFAM" id="SSF48576">
    <property type="entry name" value="Terpenoid synthases"/>
    <property type="match status" value="1"/>
</dbReference>
<dbReference type="GO" id="GO:0046165">
    <property type="term" value="P:alcohol biosynthetic process"/>
    <property type="evidence" value="ECO:0007669"/>
    <property type="project" value="UniProtKB-ARBA"/>
</dbReference>
<protein>
    <submittedName>
        <fullName evidence="6">Farnesyl-pyrophosphate synthetase</fullName>
    </submittedName>
</protein>
<dbReference type="Proteomes" id="UP000068243">
    <property type="component" value="Unassembled WGS sequence"/>
</dbReference>
<evidence type="ECO:0000256" key="2">
    <source>
        <dbReference type="ARBA" id="ARBA00022679"/>
    </source>
</evidence>
<dbReference type="InterPro" id="IPR008949">
    <property type="entry name" value="Isoprenoid_synthase_dom_sf"/>
</dbReference>
<dbReference type="InterPro" id="IPR000092">
    <property type="entry name" value="Polyprenyl_synt"/>
</dbReference>
<dbReference type="InterPro" id="IPR039702">
    <property type="entry name" value="FPS1-like"/>
</dbReference>
<evidence type="ECO:0000256" key="3">
    <source>
        <dbReference type="ARBA" id="ARBA00022723"/>
    </source>
</evidence>
<comment type="caution">
    <text evidence="6">The sequence shown here is derived from an EMBL/GenBank/DDBJ whole genome shotgun (WGS) entry which is preliminary data.</text>
</comment>
<dbReference type="Pfam" id="PF00348">
    <property type="entry name" value="polyprenyl_synt"/>
    <property type="match status" value="1"/>
</dbReference>
<dbReference type="VEuPathDB" id="FungiDB:ASPNIDRAFT2_1091089"/>
<dbReference type="InterPro" id="IPR033749">
    <property type="entry name" value="Polyprenyl_synt_CS"/>
</dbReference>
<dbReference type="PANTHER" id="PTHR11525">
    <property type="entry name" value="FARNESYL-PYROPHOSPHATE SYNTHETASE"/>
    <property type="match status" value="1"/>
</dbReference>
<evidence type="ECO:0000313" key="7">
    <source>
        <dbReference type="Proteomes" id="UP000068243"/>
    </source>
</evidence>
<dbReference type="GO" id="GO:0043386">
    <property type="term" value="P:mycotoxin biosynthetic process"/>
    <property type="evidence" value="ECO:0007669"/>
    <property type="project" value="UniProtKB-ARBA"/>
</dbReference>
<dbReference type="PROSITE" id="PS00723">
    <property type="entry name" value="POLYPRENYL_SYNTHASE_1"/>
    <property type="match status" value="1"/>
</dbReference>
<dbReference type="GO" id="GO:0046872">
    <property type="term" value="F:metal ion binding"/>
    <property type="evidence" value="ECO:0007669"/>
    <property type="project" value="UniProtKB-KW"/>
</dbReference>
<dbReference type="Gene3D" id="1.10.600.10">
    <property type="entry name" value="Farnesyl Diphosphate Synthase"/>
    <property type="match status" value="1"/>
</dbReference>
<comment type="cofactor">
    <cofactor evidence="1">
        <name>Mg(2+)</name>
        <dbReference type="ChEBI" id="CHEBI:18420"/>
    </cofactor>
</comment>
<evidence type="ECO:0000256" key="5">
    <source>
        <dbReference type="RuleBase" id="RU004466"/>
    </source>
</evidence>
<organism evidence="6 7">
    <name type="scientific">Aspergillus niger</name>
    <dbReference type="NCBI Taxonomy" id="5061"/>
    <lineage>
        <taxon>Eukaryota</taxon>
        <taxon>Fungi</taxon>
        <taxon>Dikarya</taxon>
        <taxon>Ascomycota</taxon>
        <taxon>Pezizomycotina</taxon>
        <taxon>Eurotiomycetes</taxon>
        <taxon>Eurotiomycetidae</taxon>
        <taxon>Eurotiales</taxon>
        <taxon>Aspergillaceae</taxon>
        <taxon>Aspergillus</taxon>
        <taxon>Aspergillus subgen. Circumdati</taxon>
    </lineage>
</organism>
<comment type="similarity">
    <text evidence="5">Belongs to the FPP/GGPP synthase family.</text>
</comment>
<gene>
    <name evidence="6" type="ORF">ABL_09288</name>
</gene>
<keyword evidence="2 5" id="KW-0808">Transferase</keyword>
<dbReference type="GO" id="GO:0005737">
    <property type="term" value="C:cytoplasm"/>
    <property type="evidence" value="ECO:0007669"/>
    <property type="project" value="TreeGrafter"/>
</dbReference>
<dbReference type="GO" id="GO:0004337">
    <property type="term" value="F:(2E,6E)-farnesyl diphosphate synthase activity"/>
    <property type="evidence" value="ECO:0007669"/>
    <property type="project" value="TreeGrafter"/>
</dbReference>
<dbReference type="VEuPathDB" id="FungiDB:M747DRAFT_241461"/>
<evidence type="ECO:0000313" key="6">
    <source>
        <dbReference type="EMBL" id="GAQ46627.1"/>
    </source>
</evidence>
<reference evidence="7" key="1">
    <citation type="journal article" date="2016" name="Genome Announc.">
        <title>Draft genome sequence of Aspergillus niger strain An76.</title>
        <authorList>
            <person name="Gong W."/>
            <person name="Cheng Z."/>
            <person name="Zhang H."/>
            <person name="Liu L."/>
            <person name="Gao P."/>
            <person name="Wang L."/>
        </authorList>
    </citation>
    <scope>NUCLEOTIDE SEQUENCE [LARGE SCALE GENOMIC DNA]</scope>
    <source>
        <strain evidence="7">An76</strain>
    </source>
</reference>
<keyword evidence="4" id="KW-0460">Magnesium</keyword>
<proteinExistence type="inferred from homology"/>
<dbReference type="EMBL" id="BCMY01000022">
    <property type="protein sequence ID" value="GAQ46627.1"/>
    <property type="molecule type" value="Genomic_DNA"/>
</dbReference>
<dbReference type="SFLD" id="SFLDS00005">
    <property type="entry name" value="Isoprenoid_Synthase_Type_I"/>
    <property type="match status" value="1"/>
</dbReference>
<evidence type="ECO:0000256" key="4">
    <source>
        <dbReference type="ARBA" id="ARBA00022842"/>
    </source>
</evidence>
<sequence length="350" mass="40300">MAFTVDRSKFDPVLAELVENVKEHFGSNGASGEVINHVAKCFYENLGNGKMFRALSVPQTGLSILDRPTTEQELHDLNILGWLVEVLQAYILIHDDIMDNSLTRRGKPCWYRRTSVGMKAVNDGCLLKSSIFILLKQHFQKHPEYLKFMETFHEFAFLTEIGQECDGIASDNRSTEQWNMAEYDNICELKGGYYSFYLSVLLTLQYLQLDTPNNIQQTRDILVPLGSFYQFQNEYLDIFGTHRLTGKIGTDVQENKCSWVIIQALRMCSTEQRHILLENYGQPSRDSAMKCQRIFELLPLREEYRSREDRVLGGLEASICNLDESEGLRKGIFKILFDSVRGVTRQQVPH</sequence>
<accession>A0A117E4F5</accession>